<comment type="caution">
    <text evidence="1">The sequence shown here is derived from an EMBL/GenBank/DDBJ whole genome shotgun (WGS) entry which is preliminary data.</text>
</comment>
<accession>A0A438EY21</accession>
<dbReference type="AlphaFoldDB" id="A0A438EY21"/>
<organism evidence="1 2">
    <name type="scientific">Vitis vinifera</name>
    <name type="common">Grape</name>
    <dbReference type="NCBI Taxonomy" id="29760"/>
    <lineage>
        <taxon>Eukaryota</taxon>
        <taxon>Viridiplantae</taxon>
        <taxon>Streptophyta</taxon>
        <taxon>Embryophyta</taxon>
        <taxon>Tracheophyta</taxon>
        <taxon>Spermatophyta</taxon>
        <taxon>Magnoliopsida</taxon>
        <taxon>eudicotyledons</taxon>
        <taxon>Gunneridae</taxon>
        <taxon>Pentapetalae</taxon>
        <taxon>rosids</taxon>
        <taxon>Vitales</taxon>
        <taxon>Vitaceae</taxon>
        <taxon>Viteae</taxon>
        <taxon>Vitis</taxon>
    </lineage>
</organism>
<reference evidence="1 2" key="1">
    <citation type="journal article" date="2018" name="PLoS Genet.">
        <title>Population sequencing reveals clonal diversity and ancestral inbreeding in the grapevine cultivar Chardonnay.</title>
        <authorList>
            <person name="Roach M.J."/>
            <person name="Johnson D.L."/>
            <person name="Bohlmann J."/>
            <person name="van Vuuren H.J."/>
            <person name="Jones S.J."/>
            <person name="Pretorius I.S."/>
            <person name="Schmidt S.A."/>
            <person name="Borneman A.R."/>
        </authorList>
    </citation>
    <scope>NUCLEOTIDE SEQUENCE [LARGE SCALE GENOMIC DNA]</scope>
    <source>
        <strain evidence="2">cv. Chardonnay</strain>
        <tissue evidence="1">Leaf</tissue>
    </source>
</reference>
<evidence type="ECO:0000313" key="2">
    <source>
        <dbReference type="Proteomes" id="UP000288805"/>
    </source>
</evidence>
<gene>
    <name evidence="1" type="ORF">CK203_068895</name>
</gene>
<dbReference type="EMBL" id="QGNW01001166">
    <property type="protein sequence ID" value="RVW52649.1"/>
    <property type="molecule type" value="Genomic_DNA"/>
</dbReference>
<name>A0A438EY21_VITVI</name>
<dbReference type="Proteomes" id="UP000288805">
    <property type="component" value="Unassembled WGS sequence"/>
</dbReference>
<protein>
    <submittedName>
        <fullName evidence="1">Uncharacterized protein</fullName>
    </submittedName>
</protein>
<proteinExistence type="predicted"/>
<evidence type="ECO:0000313" key="1">
    <source>
        <dbReference type="EMBL" id="RVW52649.1"/>
    </source>
</evidence>
<sequence>MPYISCNSLTSHNWKERELCLEATMAQLQAISSYSSTDLLFRRPKLEFDKKLDKYIFVILSEMGNLFLFSESSPYHDKLYWWRQLPFVPEVVLILIMSLLYQFCLKIPLFIYVDFGYGFNFVYQLGTRGVGLTGRPLFITMEVFSKILLEFIAIKVRVETRVII</sequence>